<keyword evidence="3" id="KW-1185">Reference proteome</keyword>
<feature type="compositionally biased region" description="Basic and acidic residues" evidence="1">
    <location>
        <begin position="11"/>
        <end position="20"/>
    </location>
</feature>
<dbReference type="Proteomes" id="UP000271889">
    <property type="component" value="Unassembled WGS sequence"/>
</dbReference>
<accession>A0A3P7NCB4</accession>
<proteinExistence type="predicted"/>
<evidence type="ECO:0000256" key="1">
    <source>
        <dbReference type="SAM" id="MobiDB-lite"/>
    </source>
</evidence>
<dbReference type="AlphaFoldDB" id="A0A3P7NCB4"/>
<evidence type="ECO:0000313" key="3">
    <source>
        <dbReference type="Proteomes" id="UP000271889"/>
    </source>
</evidence>
<dbReference type="SUPFAM" id="SSF74924">
    <property type="entry name" value="Cap-Gly domain"/>
    <property type="match status" value="1"/>
</dbReference>
<dbReference type="Gene3D" id="2.30.30.190">
    <property type="entry name" value="CAP Gly-rich-like domain"/>
    <property type="match status" value="1"/>
</dbReference>
<organism evidence="2 3">
    <name type="scientific">Cylicostephanus goldi</name>
    <name type="common">Nematode worm</name>
    <dbReference type="NCBI Taxonomy" id="71465"/>
    <lineage>
        <taxon>Eukaryota</taxon>
        <taxon>Metazoa</taxon>
        <taxon>Ecdysozoa</taxon>
        <taxon>Nematoda</taxon>
        <taxon>Chromadorea</taxon>
        <taxon>Rhabditida</taxon>
        <taxon>Rhabditina</taxon>
        <taxon>Rhabditomorpha</taxon>
        <taxon>Strongyloidea</taxon>
        <taxon>Strongylidae</taxon>
        <taxon>Cylicostephanus</taxon>
    </lineage>
</organism>
<dbReference type="OrthoDB" id="6287070at2759"/>
<dbReference type="InterPro" id="IPR036859">
    <property type="entry name" value="CAP-Gly_dom_sf"/>
</dbReference>
<gene>
    <name evidence="2" type="ORF">CGOC_LOCUS12700</name>
</gene>
<name>A0A3P7NCB4_CYLGO</name>
<protein>
    <recommendedName>
        <fullName evidence="4">CAP-Gly domain-containing protein</fullName>
    </recommendedName>
</protein>
<evidence type="ECO:0000313" key="2">
    <source>
        <dbReference type="EMBL" id="VDN34663.1"/>
    </source>
</evidence>
<evidence type="ECO:0008006" key="4">
    <source>
        <dbReference type="Google" id="ProtNLM"/>
    </source>
</evidence>
<dbReference type="EMBL" id="UYRV01125084">
    <property type="protein sequence ID" value="VDN34663.1"/>
    <property type="molecule type" value="Genomic_DNA"/>
</dbReference>
<reference evidence="2 3" key="1">
    <citation type="submission" date="2018-11" db="EMBL/GenBank/DDBJ databases">
        <authorList>
            <consortium name="Pathogen Informatics"/>
        </authorList>
    </citation>
    <scope>NUCLEOTIDE SEQUENCE [LARGE SCALE GENOMIC DNA]</scope>
</reference>
<sequence length="104" mass="10996">MNSEPRVIPIRRIDTYDAPRRGTASTASETVDDPVSTGGAMVGDRCVWVSDGVPHKGTINTGGAMVGDRCVWVSDGVPHKGTIKFIGHLKGHSNLYAGVDFVSS</sequence>
<feature type="region of interest" description="Disordered" evidence="1">
    <location>
        <begin position="1"/>
        <end position="36"/>
    </location>
</feature>